<dbReference type="Proteomes" id="UP000662857">
    <property type="component" value="Chromosome"/>
</dbReference>
<evidence type="ECO:0000256" key="2">
    <source>
        <dbReference type="ARBA" id="ARBA00022679"/>
    </source>
</evidence>
<keyword evidence="1 4" id="KW-0489">Methyltransferase</keyword>
<reference evidence="4" key="1">
    <citation type="submission" date="2021-02" db="EMBL/GenBank/DDBJ databases">
        <title>Natrosporangium hydrolyticum gen. nov., sp. nov, a haloalkaliphilic actinobacterium from a soda solonchak soil.</title>
        <authorList>
            <person name="Sorokin D.Y."/>
            <person name="Khijniak T.V."/>
            <person name="Zakharycheva A.P."/>
            <person name="Boueva O.V."/>
            <person name="Ariskina E.V."/>
            <person name="Hahnke R.L."/>
            <person name="Bunk B."/>
            <person name="Sproer C."/>
            <person name="Schumann P."/>
            <person name="Evtushenko L.I."/>
            <person name="Kublanov I.V."/>
        </authorList>
    </citation>
    <scope>NUCLEOTIDE SEQUENCE</scope>
    <source>
        <strain evidence="4">DSM 106523</strain>
    </source>
</reference>
<organism evidence="4 5">
    <name type="scientific">Natronosporangium hydrolyticum</name>
    <dbReference type="NCBI Taxonomy" id="2811111"/>
    <lineage>
        <taxon>Bacteria</taxon>
        <taxon>Bacillati</taxon>
        <taxon>Actinomycetota</taxon>
        <taxon>Actinomycetes</taxon>
        <taxon>Micromonosporales</taxon>
        <taxon>Micromonosporaceae</taxon>
        <taxon>Natronosporangium</taxon>
    </lineage>
</organism>
<dbReference type="PANTHER" id="PTHR43861">
    <property type="entry name" value="TRANS-ACONITATE 2-METHYLTRANSFERASE-RELATED"/>
    <property type="match status" value="1"/>
</dbReference>
<dbReference type="Pfam" id="PF13649">
    <property type="entry name" value="Methyltransf_25"/>
    <property type="match status" value="1"/>
</dbReference>
<gene>
    <name evidence="4" type="ORF">JQS43_20310</name>
</gene>
<dbReference type="GO" id="GO:0008168">
    <property type="term" value="F:methyltransferase activity"/>
    <property type="evidence" value="ECO:0007669"/>
    <property type="project" value="UniProtKB-KW"/>
</dbReference>
<keyword evidence="2" id="KW-0808">Transferase</keyword>
<dbReference type="RefSeq" id="WP_239675982.1">
    <property type="nucleotide sequence ID" value="NZ_CP070499.1"/>
</dbReference>
<feature type="domain" description="Methyltransferase" evidence="3">
    <location>
        <begin position="40"/>
        <end position="132"/>
    </location>
</feature>
<dbReference type="EMBL" id="CP070499">
    <property type="protein sequence ID" value="QSB13870.1"/>
    <property type="molecule type" value="Genomic_DNA"/>
</dbReference>
<dbReference type="KEGG" id="nhy:JQS43_20310"/>
<dbReference type="AlphaFoldDB" id="A0A895YIA9"/>
<evidence type="ECO:0000313" key="5">
    <source>
        <dbReference type="Proteomes" id="UP000662857"/>
    </source>
</evidence>
<evidence type="ECO:0000256" key="1">
    <source>
        <dbReference type="ARBA" id="ARBA00022603"/>
    </source>
</evidence>
<evidence type="ECO:0000259" key="3">
    <source>
        <dbReference type="Pfam" id="PF13649"/>
    </source>
</evidence>
<dbReference type="GO" id="GO:0032259">
    <property type="term" value="P:methylation"/>
    <property type="evidence" value="ECO:0007669"/>
    <property type="project" value="UniProtKB-KW"/>
</dbReference>
<dbReference type="InterPro" id="IPR041698">
    <property type="entry name" value="Methyltransf_25"/>
</dbReference>
<protein>
    <submittedName>
        <fullName evidence="4">Class I SAM-dependent methyltransferase</fullName>
    </submittedName>
</protein>
<dbReference type="Gene3D" id="3.40.50.150">
    <property type="entry name" value="Vaccinia Virus protein VP39"/>
    <property type="match status" value="1"/>
</dbReference>
<dbReference type="InterPro" id="IPR029063">
    <property type="entry name" value="SAM-dependent_MTases_sf"/>
</dbReference>
<keyword evidence="5" id="KW-1185">Reference proteome</keyword>
<name>A0A895YIA9_9ACTN</name>
<evidence type="ECO:0000313" key="4">
    <source>
        <dbReference type="EMBL" id="QSB13870.1"/>
    </source>
</evidence>
<dbReference type="CDD" id="cd02440">
    <property type="entry name" value="AdoMet_MTases"/>
    <property type="match status" value="1"/>
</dbReference>
<accession>A0A895YIA9</accession>
<dbReference type="SUPFAM" id="SSF53335">
    <property type="entry name" value="S-adenosyl-L-methionine-dependent methyltransferases"/>
    <property type="match status" value="1"/>
</dbReference>
<proteinExistence type="predicted"/>
<sequence length="244" mass="26327">MIDDPYRDTELVELYDVDNPDGPDRAYYRALAGEIGAEKIIDLGCGTGLLTRSLCTPGRTVIGIDPSATMLDHARKQPGADAVSWILGDAAAIPPTGDADLAISTANAMMHVRPAALPATLAALAAALRPGGTLSFESRQPAYRQWEEWTPDATYGERVIPAGLLREWLVVTEVADGRVVFDAHNVFPDGEDRVYTSVLYFRDEAEFRRELAAAGFADITVAGDWHGGPALDTSRILVFRAARA</sequence>
<dbReference type="PANTHER" id="PTHR43861:SF1">
    <property type="entry name" value="TRANS-ACONITATE 2-METHYLTRANSFERASE"/>
    <property type="match status" value="1"/>
</dbReference>